<dbReference type="EMBL" id="LRGB01005849">
    <property type="protein sequence ID" value="KZS01916.1"/>
    <property type="molecule type" value="Genomic_DNA"/>
</dbReference>
<reference evidence="1 2" key="1">
    <citation type="submission" date="2016-03" db="EMBL/GenBank/DDBJ databases">
        <title>EvidentialGene: Evidence-directed Construction of Genes on Genomes.</title>
        <authorList>
            <person name="Gilbert D.G."/>
            <person name="Choi J.-H."/>
            <person name="Mockaitis K."/>
            <person name="Colbourne J."/>
            <person name="Pfrender M."/>
        </authorList>
    </citation>
    <scope>NUCLEOTIDE SEQUENCE [LARGE SCALE GENOMIC DNA]</scope>
    <source>
        <strain evidence="1 2">Xinb3</strain>
        <tissue evidence="1">Complete organism</tissue>
    </source>
</reference>
<dbReference type="OrthoDB" id="6147913at2759"/>
<keyword evidence="2" id="KW-1185">Reference proteome</keyword>
<evidence type="ECO:0008006" key="3">
    <source>
        <dbReference type="Google" id="ProtNLM"/>
    </source>
</evidence>
<organism evidence="1 2">
    <name type="scientific">Daphnia magna</name>
    <dbReference type="NCBI Taxonomy" id="35525"/>
    <lineage>
        <taxon>Eukaryota</taxon>
        <taxon>Metazoa</taxon>
        <taxon>Ecdysozoa</taxon>
        <taxon>Arthropoda</taxon>
        <taxon>Crustacea</taxon>
        <taxon>Branchiopoda</taxon>
        <taxon>Diplostraca</taxon>
        <taxon>Cladocera</taxon>
        <taxon>Anomopoda</taxon>
        <taxon>Daphniidae</taxon>
        <taxon>Daphnia</taxon>
    </lineage>
</organism>
<evidence type="ECO:0000313" key="2">
    <source>
        <dbReference type="Proteomes" id="UP000076858"/>
    </source>
</evidence>
<evidence type="ECO:0000313" key="1">
    <source>
        <dbReference type="EMBL" id="KZS01916.1"/>
    </source>
</evidence>
<gene>
    <name evidence="1" type="ORF">APZ42_001264</name>
</gene>
<dbReference type="Proteomes" id="UP000076858">
    <property type="component" value="Unassembled WGS sequence"/>
</dbReference>
<comment type="caution">
    <text evidence="1">The sequence shown here is derived from an EMBL/GenBank/DDBJ whole genome shotgun (WGS) entry which is preliminary data.</text>
</comment>
<dbReference type="AlphaFoldDB" id="A0A164J369"/>
<dbReference type="PANTHER" id="PTHR33053">
    <property type="entry name" value="PROTEIN, PUTATIVE-RELATED"/>
    <property type="match status" value="1"/>
</dbReference>
<sequence>MKCEIEGEYVHNINGRGGGEVTLPQTDAILRTDESFRNFDQQTHHTGISVLQNLPINMVDAFPIDPMHLVYLGAVRKLLHKWCNQRRSMKVKISKHIITEISLILDDIAKFIPVEFNRKTRSLDDVSRLKATECRLLLLYVFPVILKHRLPEQIYQHFMLLHIAIRILPWNEKVKDQANIEYANQLLILFVEQSPEIYGNSFITYNIHNLIHLADDCRRLGAIETQQCVAS</sequence>
<name>A0A164J369_9CRUS</name>
<accession>A0A164J369</accession>
<protein>
    <recommendedName>
        <fullName evidence="3">DUF4218 domain-containing protein</fullName>
    </recommendedName>
</protein>
<proteinExistence type="predicted"/>
<dbReference type="PANTHER" id="PTHR33053:SF9">
    <property type="entry name" value="AGAP000105-PA"/>
    <property type="match status" value="1"/>
</dbReference>